<dbReference type="eggNOG" id="COG4251">
    <property type="taxonomic scope" value="Bacteria"/>
</dbReference>
<keyword evidence="3 4" id="KW-0597">Phosphoprotein</keyword>
<dbReference type="SMART" id="SM00448">
    <property type="entry name" value="REC"/>
    <property type="match status" value="1"/>
</dbReference>
<evidence type="ECO:0000256" key="4">
    <source>
        <dbReference type="PROSITE-ProRule" id="PRU00169"/>
    </source>
</evidence>
<reference evidence="8 9" key="1">
    <citation type="submission" date="2014-09" db="EMBL/GenBank/DDBJ databases">
        <title>Sporocytophaga myxococcoides PG-01 genome sequencing.</title>
        <authorList>
            <person name="Liu L."/>
            <person name="Gao P.J."/>
            <person name="Chen G.J."/>
            <person name="Wang L.S."/>
        </authorList>
    </citation>
    <scope>NUCLEOTIDE SEQUENCE [LARGE SCALE GENOMIC DNA]</scope>
    <source>
        <strain evidence="8 9">PG-01</strain>
    </source>
</reference>
<keyword evidence="5" id="KW-0175">Coiled coil</keyword>
<dbReference type="SMART" id="SM00387">
    <property type="entry name" value="HATPase_c"/>
    <property type="match status" value="1"/>
</dbReference>
<dbReference type="SMART" id="SM00388">
    <property type="entry name" value="HisKA"/>
    <property type="match status" value="1"/>
</dbReference>
<dbReference type="SUPFAM" id="SSF55785">
    <property type="entry name" value="PYP-like sensor domain (PAS domain)"/>
    <property type="match status" value="1"/>
</dbReference>
<evidence type="ECO:0000256" key="1">
    <source>
        <dbReference type="ARBA" id="ARBA00000085"/>
    </source>
</evidence>
<dbReference type="AlphaFoldDB" id="A0A098LC15"/>
<dbReference type="Gene3D" id="3.30.565.10">
    <property type="entry name" value="Histidine kinase-like ATPase, C-terminal domain"/>
    <property type="match status" value="1"/>
</dbReference>
<dbReference type="PANTHER" id="PTHR43547:SF2">
    <property type="entry name" value="HYBRID SIGNAL TRANSDUCTION HISTIDINE KINASE C"/>
    <property type="match status" value="1"/>
</dbReference>
<feature type="domain" description="Response regulatory" evidence="7">
    <location>
        <begin position="10"/>
        <end position="129"/>
    </location>
</feature>
<dbReference type="InterPro" id="IPR001789">
    <property type="entry name" value="Sig_transdc_resp-reg_receiver"/>
</dbReference>
<dbReference type="Pfam" id="PF02518">
    <property type="entry name" value="HATPase_c"/>
    <property type="match status" value="1"/>
</dbReference>
<dbReference type="PANTHER" id="PTHR43547">
    <property type="entry name" value="TWO-COMPONENT HISTIDINE KINASE"/>
    <property type="match status" value="1"/>
</dbReference>
<dbReference type="InterPro" id="IPR003594">
    <property type="entry name" value="HATPase_dom"/>
</dbReference>
<sequence>MAINSTQELNILLVDDRPENLFSLEKVLEDERLNLKFFKADSGTEALKIALKEELALIMLDVQMPGMDGYEVAKILKESSKTRNIPVIFVTAINYETSYVVKGYEFGAVDYLFKPLDPLITRAKVVSFLQLYSQQKELEYKNDELEHLGLLVNLTTDLMYIYEPHKETFIHINPAVQNFTGRSLEDLNSGKYNSTIIDPELLNIFKNPSGPNQIIQNYEQQHIDKTNENCWISWSFILNKGKWYAVGRNITARKESEDKLALANAELEKKVQDRTAEISKTNKELKYEVDRRAYAEEHLRIYNDMLVEKNKELDNFVYTASHDLKLPIANLEGLLKTLKEEITEGSDQVEPVLNMLAHSVTQLKETVQDLLKVIQVQKERMEEPDNFDCKEIIEEIKFSIKELIEESGAKVITDIQRCDELKLTKSDFRSIIYNLMSNAIKYRSPNRIPEVLVKMYETDEHFVIKVSDNGLGIPEDQQQKLFSIFKRVYSHVEGSGIGLFIVKKAVERYNGYITVESAVDKGTEFKIFFNKPKQSSV</sequence>
<dbReference type="Pfam" id="PF00512">
    <property type="entry name" value="HisKA"/>
    <property type="match status" value="1"/>
</dbReference>
<evidence type="ECO:0000256" key="3">
    <source>
        <dbReference type="ARBA" id="ARBA00022553"/>
    </source>
</evidence>
<dbReference type="STRING" id="153721.MYP_1709"/>
<dbReference type="OrthoDB" id="9766459at2"/>
<dbReference type="Gene3D" id="1.10.287.130">
    <property type="match status" value="1"/>
</dbReference>
<dbReference type="InterPro" id="IPR036890">
    <property type="entry name" value="HATPase_C_sf"/>
</dbReference>
<dbReference type="Proteomes" id="UP000030185">
    <property type="component" value="Unassembled WGS sequence"/>
</dbReference>
<dbReference type="SUPFAM" id="SSF52172">
    <property type="entry name" value="CheY-like"/>
    <property type="match status" value="1"/>
</dbReference>
<comment type="catalytic activity">
    <reaction evidence="1">
        <text>ATP + protein L-histidine = ADP + protein N-phospho-L-histidine.</text>
        <dbReference type="EC" id="2.7.13.3"/>
    </reaction>
</comment>
<proteinExistence type="predicted"/>
<evidence type="ECO:0000256" key="5">
    <source>
        <dbReference type="SAM" id="Coils"/>
    </source>
</evidence>
<evidence type="ECO:0000256" key="2">
    <source>
        <dbReference type="ARBA" id="ARBA00012438"/>
    </source>
</evidence>
<dbReference type="InterPro" id="IPR035965">
    <property type="entry name" value="PAS-like_dom_sf"/>
</dbReference>
<dbReference type="InterPro" id="IPR036097">
    <property type="entry name" value="HisK_dim/P_sf"/>
</dbReference>
<dbReference type="eggNOG" id="COG3437">
    <property type="taxonomic scope" value="Bacteria"/>
</dbReference>
<dbReference type="InterPro" id="IPR004358">
    <property type="entry name" value="Sig_transdc_His_kin-like_C"/>
</dbReference>
<feature type="domain" description="Histidine kinase" evidence="6">
    <location>
        <begin position="319"/>
        <end position="533"/>
    </location>
</feature>
<dbReference type="PROSITE" id="PS50110">
    <property type="entry name" value="RESPONSE_REGULATORY"/>
    <property type="match status" value="1"/>
</dbReference>
<evidence type="ECO:0000313" key="9">
    <source>
        <dbReference type="Proteomes" id="UP000030185"/>
    </source>
</evidence>
<dbReference type="Pfam" id="PF00072">
    <property type="entry name" value="Response_reg"/>
    <property type="match status" value="1"/>
</dbReference>
<evidence type="ECO:0000259" key="6">
    <source>
        <dbReference type="PROSITE" id="PS50109"/>
    </source>
</evidence>
<gene>
    <name evidence="8" type="ORF">MYP_1709</name>
</gene>
<dbReference type="InterPro" id="IPR005467">
    <property type="entry name" value="His_kinase_dom"/>
</dbReference>
<dbReference type="SUPFAM" id="SSF47384">
    <property type="entry name" value="Homodimeric domain of signal transducing histidine kinase"/>
    <property type="match status" value="1"/>
</dbReference>
<dbReference type="InterPro" id="IPR003661">
    <property type="entry name" value="HisK_dim/P_dom"/>
</dbReference>
<keyword evidence="9" id="KW-1185">Reference proteome</keyword>
<feature type="coiled-coil region" evidence="5">
    <location>
        <begin position="253"/>
        <end position="284"/>
    </location>
</feature>
<evidence type="ECO:0000313" key="8">
    <source>
        <dbReference type="EMBL" id="GAL84481.1"/>
    </source>
</evidence>
<dbReference type="Gene3D" id="3.40.50.2300">
    <property type="match status" value="1"/>
</dbReference>
<dbReference type="Gene3D" id="3.30.450.20">
    <property type="entry name" value="PAS domain"/>
    <property type="match status" value="1"/>
</dbReference>
<organism evidence="8 9">
    <name type="scientific">Sporocytophaga myxococcoides</name>
    <dbReference type="NCBI Taxonomy" id="153721"/>
    <lineage>
        <taxon>Bacteria</taxon>
        <taxon>Pseudomonadati</taxon>
        <taxon>Bacteroidota</taxon>
        <taxon>Cytophagia</taxon>
        <taxon>Cytophagales</taxon>
        <taxon>Cytophagaceae</taxon>
        <taxon>Sporocytophaga</taxon>
    </lineage>
</organism>
<dbReference type="RefSeq" id="WP_052430034.1">
    <property type="nucleotide sequence ID" value="NZ_BBLT01000003.1"/>
</dbReference>
<keyword evidence="8" id="KW-0418">Kinase</keyword>
<evidence type="ECO:0000259" key="7">
    <source>
        <dbReference type="PROSITE" id="PS50110"/>
    </source>
</evidence>
<protein>
    <recommendedName>
        <fullName evidence="2">histidine kinase</fullName>
        <ecNumber evidence="2">2.7.13.3</ecNumber>
    </recommendedName>
</protein>
<keyword evidence="8" id="KW-0808">Transferase</keyword>
<name>A0A098LC15_9BACT</name>
<feature type="coiled-coil region" evidence="5">
    <location>
        <begin position="328"/>
        <end position="380"/>
    </location>
</feature>
<dbReference type="EMBL" id="BBLT01000003">
    <property type="protein sequence ID" value="GAL84481.1"/>
    <property type="molecule type" value="Genomic_DNA"/>
</dbReference>
<dbReference type="CDD" id="cd00082">
    <property type="entry name" value="HisKA"/>
    <property type="match status" value="1"/>
</dbReference>
<dbReference type="EC" id="2.7.13.3" evidence="2"/>
<accession>A0A098LC15</accession>
<comment type="caution">
    <text evidence="8">The sequence shown here is derived from an EMBL/GenBank/DDBJ whole genome shotgun (WGS) entry which is preliminary data.</text>
</comment>
<feature type="modified residue" description="4-aspartylphosphate" evidence="4">
    <location>
        <position position="61"/>
    </location>
</feature>
<dbReference type="GO" id="GO:0000155">
    <property type="term" value="F:phosphorelay sensor kinase activity"/>
    <property type="evidence" value="ECO:0007669"/>
    <property type="project" value="InterPro"/>
</dbReference>
<dbReference type="InterPro" id="IPR011006">
    <property type="entry name" value="CheY-like_superfamily"/>
</dbReference>
<dbReference type="PROSITE" id="PS50109">
    <property type="entry name" value="HIS_KIN"/>
    <property type="match status" value="1"/>
</dbReference>
<dbReference type="SUPFAM" id="SSF55874">
    <property type="entry name" value="ATPase domain of HSP90 chaperone/DNA topoisomerase II/histidine kinase"/>
    <property type="match status" value="1"/>
</dbReference>
<dbReference type="PRINTS" id="PR00344">
    <property type="entry name" value="BCTRLSENSOR"/>
</dbReference>